<name>A0AAN9T2J0_PSOTE</name>
<dbReference type="AlphaFoldDB" id="A0AAN9T2J0"/>
<keyword evidence="2" id="KW-1185">Reference proteome</keyword>
<accession>A0AAN9T2J0</accession>
<dbReference type="Proteomes" id="UP001386955">
    <property type="component" value="Unassembled WGS sequence"/>
</dbReference>
<organism evidence="1 2">
    <name type="scientific">Psophocarpus tetragonolobus</name>
    <name type="common">Winged bean</name>
    <name type="synonym">Dolichos tetragonolobus</name>
    <dbReference type="NCBI Taxonomy" id="3891"/>
    <lineage>
        <taxon>Eukaryota</taxon>
        <taxon>Viridiplantae</taxon>
        <taxon>Streptophyta</taxon>
        <taxon>Embryophyta</taxon>
        <taxon>Tracheophyta</taxon>
        <taxon>Spermatophyta</taxon>
        <taxon>Magnoliopsida</taxon>
        <taxon>eudicotyledons</taxon>
        <taxon>Gunneridae</taxon>
        <taxon>Pentapetalae</taxon>
        <taxon>rosids</taxon>
        <taxon>fabids</taxon>
        <taxon>Fabales</taxon>
        <taxon>Fabaceae</taxon>
        <taxon>Papilionoideae</taxon>
        <taxon>50 kb inversion clade</taxon>
        <taxon>NPAAA clade</taxon>
        <taxon>indigoferoid/millettioid clade</taxon>
        <taxon>Phaseoleae</taxon>
        <taxon>Psophocarpus</taxon>
    </lineage>
</organism>
<reference evidence="1 2" key="1">
    <citation type="submission" date="2024-01" db="EMBL/GenBank/DDBJ databases">
        <title>The genomes of 5 underutilized Papilionoideae crops provide insights into root nodulation and disease resistanc.</title>
        <authorList>
            <person name="Jiang F."/>
        </authorList>
    </citation>
    <scope>NUCLEOTIDE SEQUENCE [LARGE SCALE GENOMIC DNA]</scope>
    <source>
        <strain evidence="1">DUOXIRENSHENG_FW03</strain>
        <tissue evidence="1">Leaves</tissue>
    </source>
</reference>
<evidence type="ECO:0000313" key="2">
    <source>
        <dbReference type="Proteomes" id="UP001386955"/>
    </source>
</evidence>
<sequence>MNNQISIIYYQILGHVVLAKIASKMERIYVLKIRLGQLIELKNQLTGMFLISQRYGLSIPLASELVTGLWL</sequence>
<comment type="caution">
    <text evidence="1">The sequence shown here is derived from an EMBL/GenBank/DDBJ whole genome shotgun (WGS) entry which is preliminary data.</text>
</comment>
<gene>
    <name evidence="1" type="ORF">VNO78_03104</name>
</gene>
<dbReference type="EMBL" id="JAYMYS010000001">
    <property type="protein sequence ID" value="KAK7411669.1"/>
    <property type="molecule type" value="Genomic_DNA"/>
</dbReference>
<proteinExistence type="predicted"/>
<evidence type="ECO:0000313" key="1">
    <source>
        <dbReference type="EMBL" id="KAK7411669.1"/>
    </source>
</evidence>
<protein>
    <submittedName>
        <fullName evidence="1">Uncharacterized protein</fullName>
    </submittedName>
</protein>